<proteinExistence type="predicted"/>
<dbReference type="InterPro" id="IPR002035">
    <property type="entry name" value="VWF_A"/>
</dbReference>
<dbReference type="CDD" id="cd01450">
    <property type="entry name" value="vWFA_subfamily_ECM"/>
    <property type="match status" value="1"/>
</dbReference>
<dbReference type="Ensembl" id="ENSDCDT00010013572.1">
    <property type="protein sequence ID" value="ENSDCDP00010012871.1"/>
    <property type="gene ID" value="ENSDCDG00010005855.1"/>
</dbReference>
<reference evidence="2" key="2">
    <citation type="submission" date="2025-08" db="UniProtKB">
        <authorList>
            <consortium name="Ensembl"/>
        </authorList>
    </citation>
    <scope>IDENTIFICATION</scope>
</reference>
<dbReference type="InterPro" id="IPR036465">
    <property type="entry name" value="vWFA_dom_sf"/>
</dbReference>
<dbReference type="InterPro" id="IPR052229">
    <property type="entry name" value="Collagen-VI/PIF"/>
</dbReference>
<accession>A0AAY4AZH8</accession>
<feature type="domain" description="VWFA" evidence="1">
    <location>
        <begin position="21"/>
        <end position="208"/>
    </location>
</feature>
<dbReference type="PRINTS" id="PR00453">
    <property type="entry name" value="VWFADOMAIN"/>
</dbReference>
<dbReference type="SUPFAM" id="SSF53300">
    <property type="entry name" value="vWA-like"/>
    <property type="match status" value="2"/>
</dbReference>
<gene>
    <name evidence="2" type="primary">COL6A2</name>
</gene>
<dbReference type="PANTHER" id="PTHR22588:SF15">
    <property type="entry name" value="VWFA DOMAIN-CONTAINING PROTEIN"/>
    <property type="match status" value="1"/>
</dbReference>
<evidence type="ECO:0000259" key="1">
    <source>
        <dbReference type="PROSITE" id="PS50234"/>
    </source>
</evidence>
<dbReference type="AlphaFoldDB" id="A0AAY4AZH8"/>
<dbReference type="Pfam" id="PF00092">
    <property type="entry name" value="VWA"/>
    <property type="match status" value="2"/>
</dbReference>
<reference evidence="2 3" key="1">
    <citation type="submission" date="2020-06" db="EMBL/GenBank/DDBJ databases">
        <authorList>
            <consortium name="Wellcome Sanger Institute Data Sharing"/>
        </authorList>
    </citation>
    <scope>NUCLEOTIDE SEQUENCE [LARGE SCALE GENOMIC DNA]</scope>
</reference>
<dbReference type="PROSITE" id="PS50234">
    <property type="entry name" value="VWFA"/>
    <property type="match status" value="2"/>
</dbReference>
<keyword evidence="3" id="KW-1185">Reference proteome</keyword>
<feature type="domain" description="VWFA" evidence="1">
    <location>
        <begin position="240"/>
        <end position="417"/>
    </location>
</feature>
<dbReference type="GO" id="GO:0030020">
    <property type="term" value="F:extracellular matrix structural constituent conferring tensile strength"/>
    <property type="evidence" value="ECO:0007669"/>
    <property type="project" value="TreeGrafter"/>
</dbReference>
<dbReference type="GeneTree" id="ENSGT00940000155682"/>
<dbReference type="Proteomes" id="UP000694580">
    <property type="component" value="Chromosome 9"/>
</dbReference>
<dbReference type="PANTHER" id="PTHR22588">
    <property type="entry name" value="VWFA DOMAIN-CONTAINING PROTEIN"/>
    <property type="match status" value="1"/>
</dbReference>
<dbReference type="Gene3D" id="3.40.50.410">
    <property type="entry name" value="von Willebrand factor, type A domain"/>
    <property type="match status" value="2"/>
</dbReference>
<protein>
    <recommendedName>
        <fullName evidence="1">VWFA domain-containing protein</fullName>
    </recommendedName>
</protein>
<dbReference type="FunFam" id="3.40.50.410:FF:000027">
    <property type="entry name" value="collagen alpha-2(VI) chain isoform X1"/>
    <property type="match status" value="1"/>
</dbReference>
<dbReference type="SMART" id="SM00327">
    <property type="entry name" value="VWA"/>
    <property type="match status" value="2"/>
</dbReference>
<organism evidence="2 3">
    <name type="scientific">Denticeps clupeoides</name>
    <name type="common">denticle herring</name>
    <dbReference type="NCBI Taxonomy" id="299321"/>
    <lineage>
        <taxon>Eukaryota</taxon>
        <taxon>Metazoa</taxon>
        <taxon>Chordata</taxon>
        <taxon>Craniata</taxon>
        <taxon>Vertebrata</taxon>
        <taxon>Euteleostomi</taxon>
        <taxon>Actinopterygii</taxon>
        <taxon>Neopterygii</taxon>
        <taxon>Teleostei</taxon>
        <taxon>Clupei</taxon>
        <taxon>Clupeiformes</taxon>
        <taxon>Denticipitoidei</taxon>
        <taxon>Denticipitidae</taxon>
        <taxon>Denticeps</taxon>
    </lineage>
</organism>
<reference evidence="2" key="3">
    <citation type="submission" date="2025-09" db="UniProtKB">
        <authorList>
            <consortium name="Ensembl"/>
        </authorList>
    </citation>
    <scope>IDENTIFICATION</scope>
</reference>
<evidence type="ECO:0000313" key="3">
    <source>
        <dbReference type="Proteomes" id="UP000694580"/>
    </source>
</evidence>
<sequence length="422" mass="46309">MGYIRETCGCCDCEKQCGAVDVVFMIDSSESIGLTNFTLEKHFVLSTINRLGTMASDPGSETGTRVGIVQFSHNGTFEAVRLNDPKINSLSAFKQAVKNLQWIAGGTWTPSAVKFAYDNLIRDRQRARAKVSFVLITDGRYDPRDDEALLPALCGDDRVDVTAIGIGDMFDKEMDAESLESITCNRPERVRKMSRFTDLVAEDFLDQIETVLCPSPTVVCPDVPCQTELEVARCADRPVDLVFLVDGSERLGPQNFQAVREFVEKVAGRLTLATSKNDPKSARLALLQYGAESQQSVAFPLTHNRTAVQRGLADMTYLDSSSSVAPAVHYAISSLASWQVRRGAEVNFVFVTDGVTATEGLKESVAAMRGKQVVPTVVAMGSDVDRDVLLELAMNDRHAIFTSPAFAPLPDRLLESFVRWVC</sequence>
<name>A0AAY4AZH8_9TELE</name>
<evidence type="ECO:0000313" key="2">
    <source>
        <dbReference type="Ensembl" id="ENSDCDP00010012871.1"/>
    </source>
</evidence>